<evidence type="ECO:0000256" key="1">
    <source>
        <dbReference type="ARBA" id="ARBA00003875"/>
    </source>
</evidence>
<comment type="subcellular location">
    <subcellularLocation>
        <location evidence="2">Mitochondrion intermembrane space</location>
    </subcellularLocation>
</comment>
<evidence type="ECO:0000256" key="3">
    <source>
        <dbReference type="ARBA" id="ARBA00023128"/>
    </source>
</evidence>
<dbReference type="InterPro" id="IPR009069">
    <property type="entry name" value="Cys_alpha_HP_mot_SF"/>
</dbReference>
<dbReference type="SUPFAM" id="SSF47072">
    <property type="entry name" value="Cysteine alpha-hairpin motif"/>
    <property type="match status" value="1"/>
</dbReference>
<evidence type="ECO:0000256" key="4">
    <source>
        <dbReference type="ARBA" id="ARBA00023157"/>
    </source>
</evidence>
<dbReference type="GO" id="GO:0033108">
    <property type="term" value="P:mitochondrial respiratory chain complex assembly"/>
    <property type="evidence" value="ECO:0007669"/>
    <property type="project" value="TreeGrafter"/>
</dbReference>
<dbReference type="PROSITE" id="PS51808">
    <property type="entry name" value="CHCH"/>
    <property type="match status" value="1"/>
</dbReference>
<reference evidence="6" key="1">
    <citation type="journal article" date="2020" name="BMC Genomics">
        <title>Correction to: Identification and distribution of gene clusters required for synthesis of sphingolipid metabolism inhibitors in diverse species of the filamentous fungus Fusarium.</title>
        <authorList>
            <person name="Kim H.S."/>
            <person name="Lohmar J.M."/>
            <person name="Busman M."/>
            <person name="Brown D.W."/>
            <person name="Naumann T.A."/>
            <person name="Divon H.H."/>
            <person name="Lysoe E."/>
            <person name="Uhlig S."/>
            <person name="Proctor R.H."/>
        </authorList>
    </citation>
    <scope>NUCLEOTIDE SEQUENCE</scope>
    <source>
        <strain evidence="6">NRRL 22465</strain>
    </source>
</reference>
<dbReference type="PANTHER" id="PTHR46811:SF1">
    <property type="entry name" value="COILED-COIL-HELIX-COILED-COIL-HELIX DOMAIN-CONTAINING PROTEIN 7"/>
    <property type="match status" value="1"/>
</dbReference>
<protein>
    <recommendedName>
        <fullName evidence="8">Cytochrome c oxidase-assembly factor COX23, mitochondrial</fullName>
    </recommendedName>
</protein>
<comment type="function">
    <text evidence="1">Required for the assembly of cytochrome c oxidase.</text>
</comment>
<reference evidence="6" key="2">
    <citation type="submission" date="2020-05" db="EMBL/GenBank/DDBJ databases">
        <authorList>
            <person name="Kim H.-S."/>
            <person name="Proctor R.H."/>
            <person name="Brown D.W."/>
        </authorList>
    </citation>
    <scope>NUCLEOTIDE SEQUENCE</scope>
    <source>
        <strain evidence="6">NRRL 22465</strain>
    </source>
</reference>
<dbReference type="EMBL" id="JABEYC010000493">
    <property type="protein sequence ID" value="KAF4976741.1"/>
    <property type="molecule type" value="Genomic_DNA"/>
</dbReference>
<feature type="region of interest" description="Disordered" evidence="5">
    <location>
        <begin position="1"/>
        <end position="104"/>
    </location>
</feature>
<feature type="compositionally biased region" description="Basic residues" evidence="5">
    <location>
        <begin position="33"/>
        <end position="48"/>
    </location>
</feature>
<gene>
    <name evidence="6" type="ORF">FZEAL_6637</name>
</gene>
<name>A0A8H4UHI2_9HYPO</name>
<dbReference type="OrthoDB" id="9971592at2759"/>
<accession>A0A8H4UHI2</accession>
<keyword evidence="4" id="KW-1015">Disulfide bond</keyword>
<keyword evidence="7" id="KW-1185">Reference proteome</keyword>
<evidence type="ECO:0000313" key="7">
    <source>
        <dbReference type="Proteomes" id="UP000635477"/>
    </source>
</evidence>
<organism evidence="6 7">
    <name type="scientific">Fusarium zealandicum</name>
    <dbReference type="NCBI Taxonomy" id="1053134"/>
    <lineage>
        <taxon>Eukaryota</taxon>
        <taxon>Fungi</taxon>
        <taxon>Dikarya</taxon>
        <taxon>Ascomycota</taxon>
        <taxon>Pezizomycotina</taxon>
        <taxon>Sordariomycetes</taxon>
        <taxon>Hypocreomycetidae</taxon>
        <taxon>Hypocreales</taxon>
        <taxon>Nectriaceae</taxon>
        <taxon>Fusarium</taxon>
        <taxon>Fusarium staphyleae species complex</taxon>
    </lineage>
</organism>
<keyword evidence="3" id="KW-0496">Mitochondrion</keyword>
<comment type="caution">
    <text evidence="6">The sequence shown here is derived from an EMBL/GenBank/DDBJ whole genome shotgun (WGS) entry which is preliminary data.</text>
</comment>
<sequence>MDRFNSSVLDGLSPFSLTVSAPSGPAVASKPPFKPRRSPSSPIRRHRNVVVNTTRFETARRGRRGRGMDRRQAPQVRDVSDRIPPPSAEPELTASAHRKSKSEFYDPCQEAAKKSYKCLFRNGGDKSMCGEYFQAYRDCKQAWTEKRKKEGGGWF</sequence>
<proteinExistence type="predicted"/>
<dbReference type="Proteomes" id="UP000635477">
    <property type="component" value="Unassembled WGS sequence"/>
</dbReference>
<evidence type="ECO:0000313" key="6">
    <source>
        <dbReference type="EMBL" id="KAF4976741.1"/>
    </source>
</evidence>
<dbReference type="PANTHER" id="PTHR46811">
    <property type="entry name" value="COILED-COIL-HELIX-COILED-COIL-HELIX DOMAIN-CONTAINING PROTEIN 7"/>
    <property type="match status" value="1"/>
</dbReference>
<dbReference type="Gene3D" id="1.10.287.1130">
    <property type="entry name" value="CytochromE C oxidase copper chaperone"/>
    <property type="match status" value="1"/>
</dbReference>
<dbReference type="AlphaFoldDB" id="A0A8H4UHI2"/>
<evidence type="ECO:0008006" key="8">
    <source>
        <dbReference type="Google" id="ProtNLM"/>
    </source>
</evidence>
<evidence type="ECO:0000256" key="2">
    <source>
        <dbReference type="ARBA" id="ARBA00004569"/>
    </source>
</evidence>
<dbReference type="InterPro" id="IPR051040">
    <property type="entry name" value="COX23"/>
</dbReference>
<dbReference type="GO" id="GO:0005758">
    <property type="term" value="C:mitochondrial intermembrane space"/>
    <property type="evidence" value="ECO:0007669"/>
    <property type="project" value="UniProtKB-SubCell"/>
</dbReference>
<evidence type="ECO:0000256" key="5">
    <source>
        <dbReference type="SAM" id="MobiDB-lite"/>
    </source>
</evidence>